<feature type="domain" description="Mei2-like C-terminal RNA recognition motif" evidence="1">
    <location>
        <begin position="152"/>
        <end position="251"/>
    </location>
</feature>
<dbReference type="Proteomes" id="UP000601435">
    <property type="component" value="Unassembled WGS sequence"/>
</dbReference>
<organism evidence="2 3">
    <name type="scientific">Symbiodinium necroappetens</name>
    <dbReference type="NCBI Taxonomy" id="1628268"/>
    <lineage>
        <taxon>Eukaryota</taxon>
        <taxon>Sar</taxon>
        <taxon>Alveolata</taxon>
        <taxon>Dinophyceae</taxon>
        <taxon>Suessiales</taxon>
        <taxon>Symbiodiniaceae</taxon>
        <taxon>Symbiodinium</taxon>
    </lineage>
</organism>
<dbReference type="OrthoDB" id="417481at2759"/>
<keyword evidence="3" id="KW-1185">Reference proteome</keyword>
<name>A0A812P7Y3_9DINO</name>
<evidence type="ECO:0000313" key="2">
    <source>
        <dbReference type="EMBL" id="CAE7340815.1"/>
    </source>
</evidence>
<dbReference type="Pfam" id="PF04059">
    <property type="entry name" value="RRM_2"/>
    <property type="match status" value="1"/>
</dbReference>
<evidence type="ECO:0000259" key="1">
    <source>
        <dbReference type="Pfam" id="PF04059"/>
    </source>
</evidence>
<comment type="caution">
    <text evidence="2">The sequence shown here is derived from an EMBL/GenBank/DDBJ whole genome shotgun (WGS) entry which is preliminary data.</text>
</comment>
<sequence length="375" mass="42359">MQRKMDGRGSGAESDAYDSPWSVDIFHCSTGLPTPELAPGVISSPTRSRAEMPKTSHEKLLWWLDPARSKSESYEDVPHVDADFCLPDAILHPPWEPSERTHPALQLSQQEVEFDNAPHLHRVVESLFDDSEPLVASSQTSSDDSSWSQRCTTAMLRNIPNKYMRDKLVAQLDHCGYKGKIDFLYLPIDFRNRCNVGYCFINFRTPQALVRFRDDFHGRRSCDKLPGFNSKKVLQVSPARVQGLEANILRLQGSPIMENTAMEREWLPVLLGPAGELLDFPMMLPQAKSMESGKSARLSGFRSPAATRRKRASTNVAMACNSTMFQLLGKNVWHKASDWSGRTRQDTVRHAEIRQVMLIVTMALVRLCVATGRNW</sequence>
<proteinExistence type="predicted"/>
<dbReference type="SUPFAM" id="SSF54928">
    <property type="entry name" value="RNA-binding domain, RBD"/>
    <property type="match status" value="1"/>
</dbReference>
<protein>
    <submittedName>
        <fullName evidence="2">ML1 protein</fullName>
    </submittedName>
</protein>
<dbReference type="CDD" id="cd12277">
    <property type="entry name" value="RRM3_MEI2_EAR1_like"/>
    <property type="match status" value="1"/>
</dbReference>
<dbReference type="GO" id="GO:0003676">
    <property type="term" value="F:nucleic acid binding"/>
    <property type="evidence" value="ECO:0007669"/>
    <property type="project" value="InterPro"/>
</dbReference>
<reference evidence="2" key="1">
    <citation type="submission" date="2021-02" db="EMBL/GenBank/DDBJ databases">
        <authorList>
            <person name="Dougan E. K."/>
            <person name="Rhodes N."/>
            <person name="Thang M."/>
            <person name="Chan C."/>
        </authorList>
    </citation>
    <scope>NUCLEOTIDE SEQUENCE</scope>
</reference>
<dbReference type="EMBL" id="CAJNJA010014363">
    <property type="protein sequence ID" value="CAE7340815.1"/>
    <property type="molecule type" value="Genomic_DNA"/>
</dbReference>
<dbReference type="InterPro" id="IPR007201">
    <property type="entry name" value="Mei2-like_Rrm_C"/>
</dbReference>
<dbReference type="AlphaFoldDB" id="A0A812P7Y3"/>
<evidence type="ECO:0000313" key="3">
    <source>
        <dbReference type="Proteomes" id="UP000601435"/>
    </source>
</evidence>
<dbReference type="InterPro" id="IPR035979">
    <property type="entry name" value="RBD_domain_sf"/>
</dbReference>
<accession>A0A812P7Y3</accession>
<gene>
    <name evidence="2" type="primary">ML1</name>
    <name evidence="2" type="ORF">SNEC2469_LOCUS8774</name>
</gene>